<proteinExistence type="predicted"/>
<accession>A0ABR6W5H3</accession>
<keyword evidence="3" id="KW-1185">Reference proteome</keyword>
<feature type="transmembrane region" description="Helical" evidence="1">
    <location>
        <begin position="12"/>
        <end position="37"/>
    </location>
</feature>
<evidence type="ECO:0000313" key="3">
    <source>
        <dbReference type="Proteomes" id="UP000700732"/>
    </source>
</evidence>
<comment type="caution">
    <text evidence="2">The sequence shown here is derived from an EMBL/GenBank/DDBJ whole genome shotgun (WGS) entry which is preliminary data.</text>
</comment>
<keyword evidence="1" id="KW-0472">Membrane</keyword>
<keyword evidence="1" id="KW-0812">Transmembrane</keyword>
<dbReference type="EMBL" id="VFIA01000012">
    <property type="protein sequence ID" value="MBC3791840.1"/>
    <property type="molecule type" value="Genomic_DNA"/>
</dbReference>
<evidence type="ECO:0000313" key="2">
    <source>
        <dbReference type="EMBL" id="MBC3791840.1"/>
    </source>
</evidence>
<protein>
    <submittedName>
        <fullName evidence="2">Uncharacterized protein</fullName>
    </submittedName>
</protein>
<gene>
    <name evidence="2" type="ORF">FH603_2348</name>
</gene>
<keyword evidence="1" id="KW-1133">Transmembrane helix</keyword>
<sequence>MTTPTPKKPGSLLRTILIGLLIIFGLALILGTLTVMFP</sequence>
<organism evidence="2 3">
    <name type="scientific">Spirosoma utsteinense</name>
    <dbReference type="NCBI Taxonomy" id="2585773"/>
    <lineage>
        <taxon>Bacteria</taxon>
        <taxon>Pseudomonadati</taxon>
        <taxon>Bacteroidota</taxon>
        <taxon>Cytophagia</taxon>
        <taxon>Cytophagales</taxon>
        <taxon>Cytophagaceae</taxon>
        <taxon>Spirosoma</taxon>
    </lineage>
</organism>
<name>A0ABR6W5H3_9BACT</name>
<evidence type="ECO:0000256" key="1">
    <source>
        <dbReference type="SAM" id="Phobius"/>
    </source>
</evidence>
<reference evidence="2 3" key="1">
    <citation type="submission" date="2019-06" db="EMBL/GenBank/DDBJ databases">
        <title>Spirosoma utsteinense sp. nov. isolated from Antarctic ice-free soils.</title>
        <authorList>
            <person name="Tahon G."/>
        </authorList>
    </citation>
    <scope>NUCLEOTIDE SEQUENCE [LARGE SCALE GENOMIC DNA]</scope>
    <source>
        <strain evidence="2 3">LMG 31447</strain>
    </source>
</reference>
<dbReference type="Proteomes" id="UP000700732">
    <property type="component" value="Unassembled WGS sequence"/>
</dbReference>